<feature type="region of interest" description="Disordered" evidence="1">
    <location>
        <begin position="32"/>
        <end position="76"/>
    </location>
</feature>
<evidence type="ECO:0000313" key="2">
    <source>
        <dbReference type="EMBL" id="WAQ87352.1"/>
    </source>
</evidence>
<dbReference type="Proteomes" id="UP001164743">
    <property type="component" value="Chromosome 8A"/>
</dbReference>
<keyword evidence="3" id="KW-1185">Reference proteome</keyword>
<evidence type="ECO:0000256" key="1">
    <source>
        <dbReference type="SAM" id="MobiDB-lite"/>
    </source>
</evidence>
<feature type="compositionally biased region" description="Basic and acidic residues" evidence="1">
    <location>
        <begin position="58"/>
        <end position="69"/>
    </location>
</feature>
<accession>A0ABY7CS93</accession>
<sequence length="76" mass="8623">MKQMSITGGSSQAGVNFGSGRYVNLNNSIEESATQEDHRHAYDYGGHKEPEDYFQAEEFAKADDGRHQSDQNNWPW</sequence>
<protein>
    <submittedName>
        <fullName evidence="2">Uncharacterized protein</fullName>
    </submittedName>
</protein>
<evidence type="ECO:0000313" key="3">
    <source>
        <dbReference type="Proteomes" id="UP001164743"/>
    </source>
</evidence>
<dbReference type="RefSeq" id="XP_053022907.1">
    <property type="nucleotide sequence ID" value="XM_053171666.1"/>
</dbReference>
<dbReference type="EMBL" id="CP110428">
    <property type="protein sequence ID" value="WAQ87352.1"/>
    <property type="molecule type" value="Genomic_DNA"/>
</dbReference>
<organism evidence="2 3">
    <name type="scientific">Puccinia triticina</name>
    <dbReference type="NCBI Taxonomy" id="208348"/>
    <lineage>
        <taxon>Eukaryota</taxon>
        <taxon>Fungi</taxon>
        <taxon>Dikarya</taxon>
        <taxon>Basidiomycota</taxon>
        <taxon>Pucciniomycotina</taxon>
        <taxon>Pucciniomycetes</taxon>
        <taxon>Pucciniales</taxon>
        <taxon>Pucciniaceae</taxon>
        <taxon>Puccinia</taxon>
    </lineage>
</organism>
<proteinExistence type="predicted"/>
<gene>
    <name evidence="2" type="ORF">PtA15_8A256</name>
</gene>
<name>A0ABY7CS93_9BASI</name>
<dbReference type="GeneID" id="77812561"/>
<reference evidence="2" key="1">
    <citation type="submission" date="2022-10" db="EMBL/GenBank/DDBJ databases">
        <title>Puccinia triticina Genome sequencing and assembly.</title>
        <authorList>
            <person name="Li C."/>
        </authorList>
    </citation>
    <scope>NUCLEOTIDE SEQUENCE</scope>
    <source>
        <strain evidence="2">Pt15</strain>
    </source>
</reference>
<feature type="compositionally biased region" description="Basic and acidic residues" evidence="1">
    <location>
        <begin position="35"/>
        <end position="51"/>
    </location>
</feature>